<evidence type="ECO:0000313" key="7">
    <source>
        <dbReference type="Proteomes" id="UP000247810"/>
    </source>
</evidence>
<evidence type="ECO:0000313" key="6">
    <source>
        <dbReference type="EMBL" id="PYH99774.1"/>
    </source>
</evidence>
<feature type="transmembrane region" description="Helical" evidence="5">
    <location>
        <begin position="21"/>
        <end position="39"/>
    </location>
</feature>
<dbReference type="AlphaFoldDB" id="A0A319DU31"/>
<dbReference type="SUPFAM" id="SSF103473">
    <property type="entry name" value="MFS general substrate transporter"/>
    <property type="match status" value="1"/>
</dbReference>
<dbReference type="EMBL" id="KZ825799">
    <property type="protein sequence ID" value="PYH99774.1"/>
    <property type="molecule type" value="Genomic_DNA"/>
</dbReference>
<sequence>MLSGLENGLVGWDSEYDPENPSCLLFAVFVPISFLWYGWAADKHVHWIVPIIGLMPFGFGMMGIFAPIQTYFIDACGPYAASCPSPA</sequence>
<gene>
    <name evidence="6" type="ORF">BO71DRAFT_394010</name>
</gene>
<accession>A0A319DU31</accession>
<feature type="transmembrane region" description="Helical" evidence="5">
    <location>
        <begin position="45"/>
        <end position="65"/>
    </location>
</feature>
<evidence type="ECO:0000256" key="3">
    <source>
        <dbReference type="ARBA" id="ARBA00022989"/>
    </source>
</evidence>
<keyword evidence="3 5" id="KW-1133">Transmembrane helix</keyword>
<evidence type="ECO:0000256" key="2">
    <source>
        <dbReference type="ARBA" id="ARBA00022692"/>
    </source>
</evidence>
<proteinExistence type="predicted"/>
<dbReference type="GO" id="GO:0022857">
    <property type="term" value="F:transmembrane transporter activity"/>
    <property type="evidence" value="ECO:0007669"/>
    <property type="project" value="TreeGrafter"/>
</dbReference>
<comment type="subcellular location">
    <subcellularLocation>
        <location evidence="1">Membrane</location>
        <topology evidence="1">Multi-pass membrane protein</topology>
    </subcellularLocation>
</comment>
<dbReference type="Proteomes" id="UP000247810">
    <property type="component" value="Unassembled WGS sequence"/>
</dbReference>
<dbReference type="OrthoDB" id="5296287at2759"/>
<dbReference type="GO" id="GO:0016020">
    <property type="term" value="C:membrane"/>
    <property type="evidence" value="ECO:0007669"/>
    <property type="project" value="UniProtKB-SubCell"/>
</dbReference>
<dbReference type="VEuPathDB" id="FungiDB:BO71DRAFT_394010"/>
<reference evidence="6 7" key="1">
    <citation type="submission" date="2018-02" db="EMBL/GenBank/DDBJ databases">
        <title>The genomes of Aspergillus section Nigri reveals drivers in fungal speciation.</title>
        <authorList>
            <consortium name="DOE Joint Genome Institute"/>
            <person name="Vesth T.C."/>
            <person name="Nybo J."/>
            <person name="Theobald S."/>
            <person name="Brandl J."/>
            <person name="Frisvad J.C."/>
            <person name="Nielsen K.F."/>
            <person name="Lyhne E.K."/>
            <person name="Kogle M.E."/>
            <person name="Kuo A."/>
            <person name="Riley R."/>
            <person name="Clum A."/>
            <person name="Nolan M."/>
            <person name="Lipzen A."/>
            <person name="Salamov A."/>
            <person name="Henrissat B."/>
            <person name="Wiebenga A."/>
            <person name="De vries R.P."/>
            <person name="Grigoriev I.V."/>
            <person name="Mortensen U.H."/>
            <person name="Andersen M.R."/>
            <person name="Baker S.E."/>
        </authorList>
    </citation>
    <scope>NUCLEOTIDE SEQUENCE [LARGE SCALE GENOMIC DNA]</scope>
    <source>
        <strain evidence="6 7">CBS 707.79</strain>
    </source>
</reference>
<keyword evidence="7" id="KW-1185">Reference proteome</keyword>
<dbReference type="STRING" id="1448320.A0A319DU31"/>
<protein>
    <submittedName>
        <fullName evidence="6">Uncharacterized protein</fullName>
    </submittedName>
</protein>
<organism evidence="6 7">
    <name type="scientific">Aspergillus ellipticus CBS 707.79</name>
    <dbReference type="NCBI Taxonomy" id="1448320"/>
    <lineage>
        <taxon>Eukaryota</taxon>
        <taxon>Fungi</taxon>
        <taxon>Dikarya</taxon>
        <taxon>Ascomycota</taxon>
        <taxon>Pezizomycotina</taxon>
        <taxon>Eurotiomycetes</taxon>
        <taxon>Eurotiomycetidae</taxon>
        <taxon>Eurotiales</taxon>
        <taxon>Aspergillaceae</taxon>
        <taxon>Aspergillus</taxon>
        <taxon>Aspergillus subgen. Circumdati</taxon>
    </lineage>
</organism>
<evidence type="ECO:0000256" key="1">
    <source>
        <dbReference type="ARBA" id="ARBA00004141"/>
    </source>
</evidence>
<dbReference type="PANTHER" id="PTHR23502">
    <property type="entry name" value="MAJOR FACILITATOR SUPERFAMILY"/>
    <property type="match status" value="1"/>
</dbReference>
<name>A0A319DU31_9EURO</name>
<dbReference type="PANTHER" id="PTHR23502:SF33">
    <property type="entry name" value="MAJOR FACILITATOR SUPERFAMILY (MFS) PROFILE DOMAIN-CONTAINING PROTEIN-RELATED"/>
    <property type="match status" value="1"/>
</dbReference>
<keyword evidence="4 5" id="KW-0472">Membrane</keyword>
<dbReference type="InterPro" id="IPR036259">
    <property type="entry name" value="MFS_trans_sf"/>
</dbReference>
<keyword evidence="2 5" id="KW-0812">Transmembrane</keyword>
<evidence type="ECO:0000256" key="4">
    <source>
        <dbReference type="ARBA" id="ARBA00023136"/>
    </source>
</evidence>
<evidence type="ECO:0000256" key="5">
    <source>
        <dbReference type="SAM" id="Phobius"/>
    </source>
</evidence>